<reference evidence="2 3" key="1">
    <citation type="submission" date="2016-10" db="EMBL/GenBank/DDBJ databases">
        <authorList>
            <person name="de Groot N.N."/>
        </authorList>
    </citation>
    <scope>NUCLEOTIDE SEQUENCE [LARGE SCALE GENOMIC DNA]</scope>
    <source>
        <strain evidence="2 3">CGMCC 1.9157</strain>
    </source>
</reference>
<evidence type="ECO:0000256" key="1">
    <source>
        <dbReference type="SAM" id="MobiDB-lite"/>
    </source>
</evidence>
<organism evidence="2 3">
    <name type="scientific">Cohaesibacter marisflavi</name>
    <dbReference type="NCBI Taxonomy" id="655353"/>
    <lineage>
        <taxon>Bacteria</taxon>
        <taxon>Pseudomonadati</taxon>
        <taxon>Pseudomonadota</taxon>
        <taxon>Alphaproteobacteria</taxon>
        <taxon>Hyphomicrobiales</taxon>
        <taxon>Cohaesibacteraceae</taxon>
    </lineage>
</organism>
<dbReference type="AlphaFoldDB" id="A0A1I5ABR4"/>
<dbReference type="STRING" id="655353.SAMN04488056_101430"/>
<dbReference type="Proteomes" id="UP000199236">
    <property type="component" value="Unassembled WGS sequence"/>
</dbReference>
<sequence>MINDRGNRSAQLLSGGVPLMGPTLRAEAPKRVQERVRREREAAAVKRDDKGRVQLCYTRMQCGNGGGVNRVTLPRFVALDRVRDV</sequence>
<accession>A0A1I5ABR4</accession>
<keyword evidence="3" id="KW-1185">Reference proteome</keyword>
<dbReference type="EMBL" id="FOVR01000001">
    <property type="protein sequence ID" value="SFN60011.1"/>
    <property type="molecule type" value="Genomic_DNA"/>
</dbReference>
<feature type="region of interest" description="Disordered" evidence="1">
    <location>
        <begin position="1"/>
        <end position="22"/>
    </location>
</feature>
<dbReference type="RefSeq" id="WP_090068351.1">
    <property type="nucleotide sequence ID" value="NZ_FOVR01000001.1"/>
</dbReference>
<protein>
    <submittedName>
        <fullName evidence="2">Uncharacterized protein</fullName>
    </submittedName>
</protein>
<proteinExistence type="predicted"/>
<gene>
    <name evidence="2" type="ORF">SAMN04488056_101430</name>
</gene>
<evidence type="ECO:0000313" key="3">
    <source>
        <dbReference type="Proteomes" id="UP000199236"/>
    </source>
</evidence>
<evidence type="ECO:0000313" key="2">
    <source>
        <dbReference type="EMBL" id="SFN60011.1"/>
    </source>
</evidence>
<name>A0A1I5ABR4_9HYPH</name>